<keyword evidence="3" id="KW-1185">Reference proteome</keyword>
<sequence>MTILVTAASGQLGRLVVDALLARGAHAADIVAGARTPAKLDDLAARGVAVVELDYDRPGTISAALDGVDRVLLISGSEPGTRLAGHLSVVAAAEAAGVARLVYTSAPQVTTFDYVLAPDHRATEEAIVSSGIPYVILRNGWYTENFAHDLAVAAETGVIASAVGGARVASASRADYAEAAAVVLLDDGHLGRTYELAGDVAWDHLDLAAAASAVLGRDVAHLPLSREQLVARLDGAGVTPELAGYVLLLDDVIGTGVLGETDGTLSRLIGRPTTPLEAGLRALATERAASI</sequence>
<dbReference type="Proteomes" id="UP000543598">
    <property type="component" value="Unassembled WGS sequence"/>
</dbReference>
<gene>
    <name evidence="2" type="ORF">HLA99_13200</name>
</gene>
<reference evidence="2 3" key="1">
    <citation type="submission" date="2020-05" db="EMBL/GenBank/DDBJ databases">
        <title>MicrobeNet Type strains.</title>
        <authorList>
            <person name="Nicholson A.C."/>
        </authorList>
    </citation>
    <scope>NUCLEOTIDE SEQUENCE [LARGE SCALE GENOMIC DNA]</scope>
    <source>
        <strain evidence="2 3">JCM 14282</strain>
    </source>
</reference>
<dbReference type="Gene3D" id="3.90.25.10">
    <property type="entry name" value="UDP-galactose 4-epimerase, domain 1"/>
    <property type="match status" value="1"/>
</dbReference>
<dbReference type="EMBL" id="JABEMB010000023">
    <property type="protein sequence ID" value="NNH04804.1"/>
    <property type="molecule type" value="Genomic_DNA"/>
</dbReference>
<dbReference type="AlphaFoldDB" id="A0A7Y2M2H2"/>
<name>A0A7Y2M2H2_9MICO</name>
<dbReference type="SUPFAM" id="SSF51735">
    <property type="entry name" value="NAD(P)-binding Rossmann-fold domains"/>
    <property type="match status" value="1"/>
</dbReference>
<dbReference type="Pfam" id="PF13460">
    <property type="entry name" value="NAD_binding_10"/>
    <property type="match status" value="1"/>
</dbReference>
<evidence type="ECO:0000313" key="3">
    <source>
        <dbReference type="Proteomes" id="UP000543598"/>
    </source>
</evidence>
<dbReference type="PANTHER" id="PTHR47129:SF1">
    <property type="entry name" value="NMRA-LIKE DOMAIN-CONTAINING PROTEIN"/>
    <property type="match status" value="1"/>
</dbReference>
<comment type="caution">
    <text evidence="2">The sequence shown here is derived from an EMBL/GenBank/DDBJ whole genome shotgun (WGS) entry which is preliminary data.</text>
</comment>
<organism evidence="2 3">
    <name type="scientific">Microbacterium ulmi</name>
    <dbReference type="NCBI Taxonomy" id="179095"/>
    <lineage>
        <taxon>Bacteria</taxon>
        <taxon>Bacillati</taxon>
        <taxon>Actinomycetota</taxon>
        <taxon>Actinomycetes</taxon>
        <taxon>Micrococcales</taxon>
        <taxon>Microbacteriaceae</taxon>
        <taxon>Microbacterium</taxon>
    </lineage>
</organism>
<protein>
    <submittedName>
        <fullName evidence="2">NAD(P)H-binding protein</fullName>
    </submittedName>
</protein>
<dbReference type="PANTHER" id="PTHR47129">
    <property type="entry name" value="QUINONE OXIDOREDUCTASE 2"/>
    <property type="match status" value="1"/>
</dbReference>
<dbReference type="InterPro" id="IPR016040">
    <property type="entry name" value="NAD(P)-bd_dom"/>
</dbReference>
<proteinExistence type="predicted"/>
<dbReference type="Gene3D" id="3.40.50.720">
    <property type="entry name" value="NAD(P)-binding Rossmann-like Domain"/>
    <property type="match status" value="1"/>
</dbReference>
<dbReference type="InterPro" id="IPR052718">
    <property type="entry name" value="NmrA-type_oxidoreductase"/>
</dbReference>
<accession>A0A7Y2M2H2</accession>
<evidence type="ECO:0000259" key="1">
    <source>
        <dbReference type="Pfam" id="PF13460"/>
    </source>
</evidence>
<dbReference type="RefSeq" id="WP_167035142.1">
    <property type="nucleotide sequence ID" value="NZ_BAAANA010000002.1"/>
</dbReference>
<evidence type="ECO:0000313" key="2">
    <source>
        <dbReference type="EMBL" id="NNH04804.1"/>
    </source>
</evidence>
<dbReference type="InterPro" id="IPR036291">
    <property type="entry name" value="NAD(P)-bd_dom_sf"/>
</dbReference>
<feature type="domain" description="NAD(P)-binding" evidence="1">
    <location>
        <begin position="8"/>
        <end position="185"/>
    </location>
</feature>